<dbReference type="AlphaFoldDB" id="A0AA44XNH5"/>
<evidence type="ECO:0000256" key="3">
    <source>
        <dbReference type="ARBA" id="ARBA00022490"/>
    </source>
</evidence>
<reference evidence="4 5" key="1">
    <citation type="submission" date="2018-02" db="EMBL/GenBank/DDBJ databases">
        <title>Acinetobacter baumanii whole genome sequence.</title>
        <authorList>
            <person name="Qasim Z.J."/>
        </authorList>
    </citation>
    <scope>NUCLEOTIDE SEQUENCE [LARGE SCALE GENOMIC DNA]</scope>
    <source>
        <strain evidence="4 5">ZQ8</strain>
    </source>
</reference>
<gene>
    <name evidence="4" type="ORF">CV954_016370</name>
</gene>
<comment type="subcellular location">
    <subcellularLocation>
        <location evidence="1">Cytoplasm</location>
        <location evidence="1">Nucleoid</location>
    </subcellularLocation>
</comment>
<comment type="caution">
    <text evidence="4">The sequence shown here is derived from an EMBL/GenBank/DDBJ whole genome shotgun (WGS) entry which is preliminary data.</text>
</comment>
<dbReference type="GO" id="GO:0043590">
    <property type="term" value="C:bacterial nucleoid"/>
    <property type="evidence" value="ECO:0007669"/>
    <property type="project" value="TreeGrafter"/>
</dbReference>
<dbReference type="Pfam" id="PF04245">
    <property type="entry name" value="NA37"/>
    <property type="match status" value="1"/>
</dbReference>
<dbReference type="RefSeq" id="WP_001277571.1">
    <property type="nucleotide sequence ID" value="NZ_CP196001.1"/>
</dbReference>
<proteinExistence type="inferred from homology"/>
<evidence type="ECO:0000256" key="1">
    <source>
        <dbReference type="ARBA" id="ARBA00004453"/>
    </source>
</evidence>
<dbReference type="EMBL" id="PHJU02000037">
    <property type="protein sequence ID" value="PQL80806.1"/>
    <property type="molecule type" value="Genomic_DNA"/>
</dbReference>
<dbReference type="InterPro" id="IPR007358">
    <property type="entry name" value="Nucleoid_associated_NdpA"/>
</dbReference>
<accession>A0AA44XNH5</accession>
<dbReference type="PANTHER" id="PTHR38772">
    <property type="match status" value="1"/>
</dbReference>
<sequence>MSCEILAFIVHKLIRTGDDKKLEKEEGNALLEINDSIQKLMDTLNKRYVDQGGRTFGNFSEDQDNYPISRYLDETDIINDQSGFYDLSIRVLDHLVAKAKNTSATEGWVVMCLYNYNNNLNFAVAVVNEITGASIDETFQVKPSVYIDLTKLRHAGRINLTQWKDSKDKYVSFIRAARESTYFKEFLGCEYTNSNVDESNKLISAINAFLEVENFNYEARNETTSKAFDFLQSASKAKTPIFLEHLANHLMPEEPEKLRGYLVSDDFKINDGFIPDGRTLKKLVEIQSKTPYWNLKLSREAFRHGVDYNVERGQLIIEITDPLEKEKFAKEVQGIDDHEPD</sequence>
<evidence type="ECO:0000313" key="4">
    <source>
        <dbReference type="EMBL" id="PQL80806.1"/>
    </source>
</evidence>
<comment type="similarity">
    <text evidence="2">Belongs to the YejK family.</text>
</comment>
<organism evidence="4 5">
    <name type="scientific">Acinetobacter baumannii</name>
    <dbReference type="NCBI Taxonomy" id="470"/>
    <lineage>
        <taxon>Bacteria</taxon>
        <taxon>Pseudomonadati</taxon>
        <taxon>Pseudomonadota</taxon>
        <taxon>Gammaproteobacteria</taxon>
        <taxon>Moraxellales</taxon>
        <taxon>Moraxellaceae</taxon>
        <taxon>Acinetobacter</taxon>
        <taxon>Acinetobacter calcoaceticus/baumannii complex</taxon>
    </lineage>
</organism>
<dbReference type="GO" id="GO:0003727">
    <property type="term" value="F:single-stranded RNA binding"/>
    <property type="evidence" value="ECO:0007669"/>
    <property type="project" value="TreeGrafter"/>
</dbReference>
<dbReference type="GO" id="GO:0003690">
    <property type="term" value="F:double-stranded DNA binding"/>
    <property type="evidence" value="ECO:0007669"/>
    <property type="project" value="TreeGrafter"/>
</dbReference>
<protein>
    <submittedName>
        <fullName evidence="4">Nucleoid-associated protein</fullName>
    </submittedName>
</protein>
<dbReference type="Proteomes" id="UP000233757">
    <property type="component" value="Unassembled WGS sequence"/>
</dbReference>
<dbReference type="PANTHER" id="PTHR38772:SF1">
    <property type="entry name" value="NUCLEOID-ASSOCIATED PROTEIN YEJK"/>
    <property type="match status" value="1"/>
</dbReference>
<evidence type="ECO:0000313" key="5">
    <source>
        <dbReference type="Proteomes" id="UP000233757"/>
    </source>
</evidence>
<keyword evidence="3" id="KW-0963">Cytoplasm</keyword>
<evidence type="ECO:0000256" key="2">
    <source>
        <dbReference type="ARBA" id="ARBA00009035"/>
    </source>
</evidence>
<name>A0AA44XNH5_ACIBA</name>